<dbReference type="AlphaFoldDB" id="A0A9N7Z921"/>
<organism evidence="2 3">
    <name type="scientific">Pleuronectes platessa</name>
    <name type="common">European plaice</name>
    <dbReference type="NCBI Taxonomy" id="8262"/>
    <lineage>
        <taxon>Eukaryota</taxon>
        <taxon>Metazoa</taxon>
        <taxon>Chordata</taxon>
        <taxon>Craniata</taxon>
        <taxon>Vertebrata</taxon>
        <taxon>Euteleostomi</taxon>
        <taxon>Actinopterygii</taxon>
        <taxon>Neopterygii</taxon>
        <taxon>Teleostei</taxon>
        <taxon>Neoteleostei</taxon>
        <taxon>Acanthomorphata</taxon>
        <taxon>Carangaria</taxon>
        <taxon>Pleuronectiformes</taxon>
        <taxon>Pleuronectoidei</taxon>
        <taxon>Pleuronectidae</taxon>
        <taxon>Pleuronectes</taxon>
    </lineage>
</organism>
<proteinExistence type="predicted"/>
<evidence type="ECO:0000313" key="2">
    <source>
        <dbReference type="EMBL" id="CAB1455161.1"/>
    </source>
</evidence>
<accession>A0A9N7Z921</accession>
<feature type="region of interest" description="Disordered" evidence="1">
    <location>
        <begin position="124"/>
        <end position="146"/>
    </location>
</feature>
<dbReference type="Proteomes" id="UP001153269">
    <property type="component" value="Unassembled WGS sequence"/>
</dbReference>
<name>A0A9N7Z921_PLEPL</name>
<dbReference type="EMBL" id="CADEAL010004242">
    <property type="protein sequence ID" value="CAB1455161.1"/>
    <property type="molecule type" value="Genomic_DNA"/>
</dbReference>
<evidence type="ECO:0000256" key="1">
    <source>
        <dbReference type="SAM" id="MobiDB-lite"/>
    </source>
</evidence>
<sequence>MGCFEVRPVHLVRRPHLLPPMSLLRLQEHLPAPFNSSPFRDLPLTSLSSTLPLSALCSLHSHTSHAVASPSVASISASVRLSPTRPPLPARLTDRKQIGIMCHNPATNLLGTTTQPLVHREKCARGEEEAGTMGCSGRTADLSEIK</sequence>
<comment type="caution">
    <text evidence="2">The sequence shown here is derived from an EMBL/GenBank/DDBJ whole genome shotgun (WGS) entry which is preliminary data.</text>
</comment>
<keyword evidence="3" id="KW-1185">Reference proteome</keyword>
<reference evidence="2" key="1">
    <citation type="submission" date="2020-03" db="EMBL/GenBank/DDBJ databases">
        <authorList>
            <person name="Weist P."/>
        </authorList>
    </citation>
    <scope>NUCLEOTIDE SEQUENCE</scope>
</reference>
<evidence type="ECO:0000313" key="3">
    <source>
        <dbReference type="Proteomes" id="UP001153269"/>
    </source>
</evidence>
<protein>
    <submittedName>
        <fullName evidence="2">Uncharacterized protein</fullName>
    </submittedName>
</protein>
<gene>
    <name evidence="2" type="ORF">PLEPLA_LOCUS42932</name>
</gene>